<keyword evidence="1" id="KW-1133">Transmembrane helix</keyword>
<evidence type="ECO:0000256" key="1">
    <source>
        <dbReference type="SAM" id="Phobius"/>
    </source>
</evidence>
<feature type="transmembrane region" description="Helical" evidence="1">
    <location>
        <begin position="12"/>
        <end position="34"/>
    </location>
</feature>
<evidence type="ECO:0000313" key="3">
    <source>
        <dbReference type="Proteomes" id="UP001603978"/>
    </source>
</evidence>
<accession>A0ABW7ASG4</accession>
<name>A0ABW7ASG4_9ACTN</name>
<protein>
    <submittedName>
        <fullName evidence="2">Uncharacterized protein</fullName>
    </submittedName>
</protein>
<dbReference type="RefSeq" id="WP_393176055.1">
    <property type="nucleotide sequence ID" value="NZ_JBICRM010000047.1"/>
</dbReference>
<evidence type="ECO:0000313" key="2">
    <source>
        <dbReference type="EMBL" id="MFG1710360.1"/>
    </source>
</evidence>
<keyword evidence="3" id="KW-1185">Reference proteome</keyword>
<feature type="transmembrane region" description="Helical" evidence="1">
    <location>
        <begin position="54"/>
        <end position="71"/>
    </location>
</feature>
<feature type="transmembrane region" description="Helical" evidence="1">
    <location>
        <begin position="107"/>
        <end position="128"/>
    </location>
</feature>
<feature type="transmembrane region" description="Helical" evidence="1">
    <location>
        <begin position="78"/>
        <end position="95"/>
    </location>
</feature>
<reference evidence="2 3" key="1">
    <citation type="submission" date="2024-10" db="EMBL/GenBank/DDBJ databases">
        <authorList>
            <person name="Topkara A.R."/>
            <person name="Saygin H."/>
        </authorList>
    </citation>
    <scope>NUCLEOTIDE SEQUENCE [LARGE SCALE GENOMIC DNA]</scope>
    <source>
        <strain evidence="2 3">M3C6</strain>
    </source>
</reference>
<organism evidence="2 3">
    <name type="scientific">Nonomuraea marmarensis</name>
    <dbReference type="NCBI Taxonomy" id="3351344"/>
    <lineage>
        <taxon>Bacteria</taxon>
        <taxon>Bacillati</taxon>
        <taxon>Actinomycetota</taxon>
        <taxon>Actinomycetes</taxon>
        <taxon>Streptosporangiales</taxon>
        <taxon>Streptosporangiaceae</taxon>
        <taxon>Nonomuraea</taxon>
    </lineage>
</organism>
<comment type="caution">
    <text evidence="2">The sequence shown here is derived from an EMBL/GenBank/DDBJ whole genome shotgun (WGS) entry which is preliminary data.</text>
</comment>
<gene>
    <name evidence="2" type="ORF">ACFLIM_45050</name>
</gene>
<proteinExistence type="predicted"/>
<keyword evidence="1" id="KW-0812">Transmembrane</keyword>
<dbReference type="Proteomes" id="UP001603978">
    <property type="component" value="Unassembled WGS sequence"/>
</dbReference>
<dbReference type="EMBL" id="JBICRM010000047">
    <property type="protein sequence ID" value="MFG1710360.1"/>
    <property type="molecule type" value="Genomic_DNA"/>
</dbReference>
<keyword evidence="1" id="KW-0472">Membrane</keyword>
<sequence>MTLSSRGETALRVALTLIGTITTLPVVALVNVGILDWNYGVSDPAPMTQALLQHRGMLQLLLGAAIVWAAFHPPVRLAAALAAVVGKTTFLALILPNAAIRGDLSPLSIWFDLTCIVVLGLLAARLVTRRREPEASPRGSDVRAV</sequence>